<feature type="domain" description="Disease resistance N-terminal" evidence="8">
    <location>
        <begin position="14"/>
        <end position="104"/>
    </location>
</feature>
<dbReference type="SUPFAM" id="SSF52058">
    <property type="entry name" value="L domain-like"/>
    <property type="match status" value="2"/>
</dbReference>
<dbReference type="PROSITE" id="PS51450">
    <property type="entry name" value="LRR"/>
    <property type="match status" value="1"/>
</dbReference>
<dbReference type="InterPro" id="IPR055414">
    <property type="entry name" value="LRR_R13L4/SHOC2-like"/>
</dbReference>
<dbReference type="GO" id="GO:0051707">
    <property type="term" value="P:response to other organism"/>
    <property type="evidence" value="ECO:0007669"/>
    <property type="project" value="UniProtKB-ARBA"/>
</dbReference>
<proteinExistence type="inferred from homology"/>
<dbReference type="InterPro" id="IPR058922">
    <property type="entry name" value="WHD_DRP"/>
</dbReference>
<keyword evidence="3" id="KW-0677">Repeat</keyword>
<evidence type="ECO:0000256" key="3">
    <source>
        <dbReference type="ARBA" id="ARBA00022737"/>
    </source>
</evidence>
<keyword evidence="6" id="KW-0067">ATP-binding</keyword>
<evidence type="ECO:0000259" key="9">
    <source>
        <dbReference type="Pfam" id="PF23559"/>
    </source>
</evidence>
<dbReference type="GO" id="GO:0005524">
    <property type="term" value="F:ATP binding"/>
    <property type="evidence" value="ECO:0007669"/>
    <property type="project" value="UniProtKB-KW"/>
</dbReference>
<keyword evidence="5" id="KW-0611">Plant defense</keyword>
<feature type="domain" description="Disease resistance protein winged helix" evidence="9">
    <location>
        <begin position="436"/>
        <end position="499"/>
    </location>
</feature>
<dbReference type="Proteomes" id="UP001140206">
    <property type="component" value="Chromosome 1"/>
</dbReference>
<dbReference type="Pfam" id="PF23559">
    <property type="entry name" value="WHD_DRP"/>
    <property type="match status" value="1"/>
</dbReference>
<dbReference type="GO" id="GO:0043531">
    <property type="term" value="F:ADP binding"/>
    <property type="evidence" value="ECO:0007669"/>
    <property type="project" value="InterPro"/>
</dbReference>
<evidence type="ECO:0000256" key="5">
    <source>
        <dbReference type="ARBA" id="ARBA00022821"/>
    </source>
</evidence>
<dbReference type="InterPro" id="IPR027417">
    <property type="entry name" value="P-loop_NTPase"/>
</dbReference>
<feature type="domain" description="NB-ARC" evidence="7">
    <location>
        <begin position="176"/>
        <end position="350"/>
    </location>
</feature>
<dbReference type="SUPFAM" id="SSF52540">
    <property type="entry name" value="P-loop containing nucleoside triphosphate hydrolases"/>
    <property type="match status" value="1"/>
</dbReference>
<feature type="domain" description="Disease resistance R13L4/SHOC-2-like LRR" evidence="10">
    <location>
        <begin position="522"/>
        <end position="649"/>
    </location>
</feature>
<evidence type="ECO:0000256" key="4">
    <source>
        <dbReference type="ARBA" id="ARBA00022741"/>
    </source>
</evidence>
<dbReference type="InterPro" id="IPR001611">
    <property type="entry name" value="Leu-rich_rpt"/>
</dbReference>
<dbReference type="InterPro" id="IPR036388">
    <property type="entry name" value="WH-like_DNA-bd_sf"/>
</dbReference>
<dbReference type="AlphaFoldDB" id="A0AAV8H6L3"/>
<gene>
    <name evidence="12" type="ORF">LUZ62_026044</name>
</gene>
<dbReference type="PRINTS" id="PR00364">
    <property type="entry name" value="DISEASERSIST"/>
</dbReference>
<protein>
    <submittedName>
        <fullName evidence="12">NBS-LRR-like resistance protein</fullName>
    </submittedName>
</protein>
<reference evidence="12" key="1">
    <citation type="submission" date="2022-08" db="EMBL/GenBank/DDBJ databases">
        <authorList>
            <person name="Marques A."/>
        </authorList>
    </citation>
    <scope>NUCLEOTIDE SEQUENCE</scope>
    <source>
        <strain evidence="12">RhyPub2mFocal</strain>
        <tissue evidence="12">Leaves</tissue>
    </source>
</reference>
<dbReference type="Gene3D" id="1.20.5.4130">
    <property type="match status" value="1"/>
</dbReference>
<keyword evidence="4" id="KW-0547">Nucleotide-binding</keyword>
<evidence type="ECO:0000259" key="7">
    <source>
        <dbReference type="Pfam" id="PF00931"/>
    </source>
</evidence>
<keyword evidence="13" id="KW-1185">Reference proteome</keyword>
<dbReference type="FunFam" id="3.40.50.300:FF:001091">
    <property type="entry name" value="Probable disease resistance protein At1g61300"/>
    <property type="match status" value="1"/>
</dbReference>
<evidence type="ECO:0000259" key="11">
    <source>
        <dbReference type="Pfam" id="PF25019"/>
    </source>
</evidence>
<dbReference type="Gene3D" id="3.40.50.300">
    <property type="entry name" value="P-loop containing nucleotide triphosphate hydrolases"/>
    <property type="match status" value="1"/>
</dbReference>
<evidence type="ECO:0000256" key="1">
    <source>
        <dbReference type="ARBA" id="ARBA00008894"/>
    </source>
</evidence>
<keyword evidence="2" id="KW-0433">Leucine-rich repeat</keyword>
<name>A0AAV8H6L3_9POAL</name>
<evidence type="ECO:0000256" key="2">
    <source>
        <dbReference type="ARBA" id="ARBA00022614"/>
    </source>
</evidence>
<dbReference type="InterPro" id="IPR032675">
    <property type="entry name" value="LRR_dom_sf"/>
</dbReference>
<dbReference type="InterPro" id="IPR056789">
    <property type="entry name" value="LRR_R13L1-DRL21"/>
</dbReference>
<dbReference type="InterPro" id="IPR041118">
    <property type="entry name" value="Rx_N"/>
</dbReference>
<evidence type="ECO:0000256" key="6">
    <source>
        <dbReference type="ARBA" id="ARBA00022840"/>
    </source>
</evidence>
<accession>A0AAV8H6L3</accession>
<comment type="caution">
    <text evidence="12">The sequence shown here is derived from an EMBL/GenBank/DDBJ whole genome shotgun (WGS) entry which is preliminary data.</text>
</comment>
<dbReference type="EMBL" id="JAMFTS010000001">
    <property type="protein sequence ID" value="KAJ4813478.1"/>
    <property type="molecule type" value="Genomic_DNA"/>
</dbReference>
<dbReference type="GO" id="GO:0006952">
    <property type="term" value="P:defense response"/>
    <property type="evidence" value="ECO:0007669"/>
    <property type="project" value="UniProtKB-KW"/>
</dbReference>
<dbReference type="PANTHER" id="PTHR36766:SF64">
    <property type="entry name" value="OS12G0206100 PROTEIN"/>
    <property type="match status" value="1"/>
</dbReference>
<comment type="similarity">
    <text evidence="1">Belongs to the disease resistance NB-LRR family.</text>
</comment>
<feature type="domain" description="R13L1/DRL21-like LRR repeat region" evidence="11">
    <location>
        <begin position="682"/>
        <end position="812"/>
    </location>
</feature>
<dbReference type="InterPro" id="IPR002182">
    <property type="entry name" value="NB-ARC"/>
</dbReference>
<dbReference type="Gene3D" id="1.10.10.10">
    <property type="entry name" value="Winged helix-like DNA-binding domain superfamily/Winged helix DNA-binding domain"/>
    <property type="match status" value="1"/>
</dbReference>
<dbReference type="PANTHER" id="PTHR36766">
    <property type="entry name" value="PLANT BROAD-SPECTRUM MILDEW RESISTANCE PROTEIN RPW8"/>
    <property type="match status" value="1"/>
</dbReference>
<evidence type="ECO:0000259" key="10">
    <source>
        <dbReference type="Pfam" id="PF23598"/>
    </source>
</evidence>
<evidence type="ECO:0000313" key="12">
    <source>
        <dbReference type="EMBL" id="KAJ4813478.1"/>
    </source>
</evidence>
<evidence type="ECO:0000259" key="8">
    <source>
        <dbReference type="Pfam" id="PF18052"/>
    </source>
</evidence>
<organism evidence="12 13">
    <name type="scientific">Rhynchospora pubera</name>
    <dbReference type="NCBI Taxonomy" id="906938"/>
    <lineage>
        <taxon>Eukaryota</taxon>
        <taxon>Viridiplantae</taxon>
        <taxon>Streptophyta</taxon>
        <taxon>Embryophyta</taxon>
        <taxon>Tracheophyta</taxon>
        <taxon>Spermatophyta</taxon>
        <taxon>Magnoliopsida</taxon>
        <taxon>Liliopsida</taxon>
        <taxon>Poales</taxon>
        <taxon>Cyperaceae</taxon>
        <taxon>Cyperoideae</taxon>
        <taxon>Rhynchosporeae</taxon>
        <taxon>Rhynchospora</taxon>
    </lineage>
</organism>
<sequence>MVTTAVEVAIIGWFVSSTISKLMDKALSYYKGQKSWQSGMKAELDRLQRFRPQIETLVYAAERGDLPIDRNPPLKEWLGQLRDAVEEADDVLDELEYRHLKGEKMVVKFVKRASQQDDLLNRLREVVKTFDDLVTSLSIFPQILSMLDGCIATNVWGYMDRETGSLFTETDLFGREKEKQVVIHWLHCSDTTRLSVFSIVGVGGVGKTALAQCLFDHKEVECFETKIWVCVSNTFEEKAILTKILESLTKTKQEFDTLDAAQRTLMEKLLSQKFLLVLDDVWNDKERSKWDKLMAPLRHGKVGSKILLTTRMDSVAHIVAKVVGGPKMSLNLNGLEERENMLLFEKYAFADFDPKNYPRLQSIGNEIARKLRGIPLAVKTIGGMLNNKMEDEHWSNVLEEGALNSYEGTDGIKAAIRLSYDHLPLELKPCFRYCSLFPQDHEFNREQLVDMWISVSLVPHGEKRQEELGNDFFEILVQKSFFQPKASYYIMHDLLHELAQILSTNECLRVVTNNPIQIPQNIRHLSLTTDDIIVLKNLEELKYLRTLLLYCDIEDVELGCIISNVLKGFKKLRHLDLSSKHLYDFPESIGNLVHLRCLSISKTKIRKLSPCVSTLYHLQILKFKVFFRNSKASIPSGICNLSKLRKLDLGKNLITEVPHIGKLTSLQCLTGYRVKEELGYDISELEMMSELHELMIMDLENVKRIEKVYKAKLSLKQHLHYVALMWNRGSETWTRGFTGESNESDKEVADCLEPHPKVTHLILCGYRSRNPPNWLDAEIHRNLTTIELFDCNYLERLPQLGQLPYLKTLTLLEIRALKKIGLEFYGSCRSDNTFPALETLELMELTQLKEWAEDAQCDKWFPRLQKLDVRGSPQLEKFPPIPASLKTLSLISLGITTLPKFKQQNEGSSSNEGPRFLSHVSIIECSKLVSLNSGFFSYPEQLASVEKLEILNCFELVRLPSEGFRDLISLKSLWIEECKKLLLMPMLLPKNFFPPSVQRVMLISCGDLVASLPQLLPNLCLISFLKVQHCSILISLPSENVLRCLISLQELELKNCENLKSLGGLAVISSLKLLVIRKCPMLAIESPSDSVEESSRNRLSIALDKLDIDRPELLLVMPLRNLHLTKSVNITNIHSLSALPERWLLRNGASLQIMDLYGLASVETYGLASVETSPNSLQSLTGLRVLCLINFFGLTRLPELPTSLEVLDVGGCCEELAERLKDGGSDYDKVKHLDMRVFRVGPQHILD</sequence>
<evidence type="ECO:0000313" key="13">
    <source>
        <dbReference type="Proteomes" id="UP001140206"/>
    </source>
</evidence>
<dbReference type="Pfam" id="PF25019">
    <property type="entry name" value="LRR_R13L1-DRL21"/>
    <property type="match status" value="1"/>
</dbReference>
<dbReference type="Gene3D" id="3.80.10.10">
    <property type="entry name" value="Ribonuclease Inhibitor"/>
    <property type="match status" value="2"/>
</dbReference>
<dbReference type="Pfam" id="PF00931">
    <property type="entry name" value="NB-ARC"/>
    <property type="match status" value="1"/>
</dbReference>
<dbReference type="Pfam" id="PF18052">
    <property type="entry name" value="Rx_N"/>
    <property type="match status" value="1"/>
</dbReference>
<dbReference type="Pfam" id="PF23598">
    <property type="entry name" value="LRR_14"/>
    <property type="match status" value="1"/>
</dbReference>